<dbReference type="RefSeq" id="WP_344955645.1">
    <property type="nucleotide sequence ID" value="NZ_BAAAZG010000052.1"/>
</dbReference>
<keyword evidence="1" id="KW-0175">Coiled coil</keyword>
<accession>A0ABP7WR77</accession>
<proteinExistence type="predicted"/>
<sequence length="150" mass="16524">MTTAERLTAVDEMLALPFPSKDTREGERSSGPGYHVCVLLASQDFWDDRSEETVEAAEEEIDAALHELVTALTARWGRPESIDLEPYLWGESPAPEPMQTLCVLSGEMLVWRLPDVGRWIALAVGQNDPEFPIELLAAVGEAPIPAVNDH</sequence>
<keyword evidence="3" id="KW-1185">Reference proteome</keyword>
<reference evidence="3" key="1">
    <citation type="journal article" date="2019" name="Int. J. Syst. Evol. Microbiol.">
        <title>The Global Catalogue of Microorganisms (GCM) 10K type strain sequencing project: providing services to taxonomists for standard genome sequencing and annotation.</title>
        <authorList>
            <consortium name="The Broad Institute Genomics Platform"/>
            <consortium name="The Broad Institute Genome Sequencing Center for Infectious Disease"/>
            <person name="Wu L."/>
            <person name="Ma J."/>
        </authorList>
    </citation>
    <scope>NUCLEOTIDE SEQUENCE [LARGE SCALE GENOMIC DNA]</scope>
    <source>
        <strain evidence="3">JCM 16702</strain>
    </source>
</reference>
<feature type="coiled-coil region" evidence="1">
    <location>
        <begin position="47"/>
        <end position="74"/>
    </location>
</feature>
<protein>
    <submittedName>
        <fullName evidence="2">Uncharacterized protein</fullName>
    </submittedName>
</protein>
<evidence type="ECO:0000313" key="2">
    <source>
        <dbReference type="EMBL" id="GAA4094809.1"/>
    </source>
</evidence>
<dbReference type="EMBL" id="BAAAZG010000052">
    <property type="protein sequence ID" value="GAA4094809.1"/>
    <property type="molecule type" value="Genomic_DNA"/>
</dbReference>
<comment type="caution">
    <text evidence="2">The sequence shown here is derived from an EMBL/GenBank/DDBJ whole genome shotgun (WGS) entry which is preliminary data.</text>
</comment>
<evidence type="ECO:0000256" key="1">
    <source>
        <dbReference type="SAM" id="Coils"/>
    </source>
</evidence>
<evidence type="ECO:0000313" key="3">
    <source>
        <dbReference type="Proteomes" id="UP001500683"/>
    </source>
</evidence>
<gene>
    <name evidence="2" type="ORF">GCM10022214_67020</name>
</gene>
<name>A0ABP7WR77_9ACTN</name>
<organism evidence="2 3">
    <name type="scientific">Actinomadura miaoliensis</name>
    <dbReference type="NCBI Taxonomy" id="430685"/>
    <lineage>
        <taxon>Bacteria</taxon>
        <taxon>Bacillati</taxon>
        <taxon>Actinomycetota</taxon>
        <taxon>Actinomycetes</taxon>
        <taxon>Streptosporangiales</taxon>
        <taxon>Thermomonosporaceae</taxon>
        <taxon>Actinomadura</taxon>
    </lineage>
</organism>
<dbReference type="Proteomes" id="UP001500683">
    <property type="component" value="Unassembled WGS sequence"/>
</dbReference>